<keyword evidence="2" id="KW-0540">Nuclease</keyword>
<gene>
    <name evidence="2" type="ORF">JOF44_003739</name>
</gene>
<keyword evidence="2" id="KW-0378">Hydrolase</keyword>
<dbReference type="PANTHER" id="PTHR14859:SF15">
    <property type="entry name" value="ENDONUCLEASE_EXONUCLEASE_PHOSPHATASE DOMAIN-CONTAINING PROTEIN"/>
    <property type="match status" value="1"/>
</dbReference>
<dbReference type="EMBL" id="JAGIOC010000001">
    <property type="protein sequence ID" value="MBP2410836.1"/>
    <property type="molecule type" value="Genomic_DNA"/>
</dbReference>
<comment type="caution">
    <text evidence="2">The sequence shown here is derived from an EMBL/GenBank/DDBJ whole genome shotgun (WGS) entry which is preliminary data.</text>
</comment>
<feature type="domain" description="Endonuclease/exonuclease/phosphatase" evidence="1">
    <location>
        <begin position="7"/>
        <end position="277"/>
    </location>
</feature>
<reference evidence="2 3" key="1">
    <citation type="submission" date="2021-03" db="EMBL/GenBank/DDBJ databases">
        <title>Sequencing the genomes of 1000 actinobacteria strains.</title>
        <authorList>
            <person name="Klenk H.-P."/>
        </authorList>
    </citation>
    <scope>NUCLEOTIDE SEQUENCE [LARGE SCALE GENOMIC DNA]</scope>
    <source>
        <strain evidence="2 3">DSM 14564</strain>
    </source>
</reference>
<name>A0ABS4YPV6_9MICO</name>
<organism evidence="2 3">
    <name type="scientific">Brachybacterium fresconis</name>
    <dbReference type="NCBI Taxonomy" id="173363"/>
    <lineage>
        <taxon>Bacteria</taxon>
        <taxon>Bacillati</taxon>
        <taxon>Actinomycetota</taxon>
        <taxon>Actinomycetes</taxon>
        <taxon>Micrococcales</taxon>
        <taxon>Dermabacteraceae</taxon>
        <taxon>Brachybacterium</taxon>
    </lineage>
</organism>
<dbReference type="Gene3D" id="3.60.10.10">
    <property type="entry name" value="Endonuclease/exonuclease/phosphatase"/>
    <property type="match status" value="1"/>
</dbReference>
<keyword evidence="3" id="KW-1185">Reference proteome</keyword>
<dbReference type="GO" id="GO:0016787">
    <property type="term" value="F:hydrolase activity"/>
    <property type="evidence" value="ECO:0007669"/>
    <property type="project" value="UniProtKB-KW"/>
</dbReference>
<dbReference type="RefSeq" id="WP_209895045.1">
    <property type="nucleotide sequence ID" value="NZ_BAAAJV010000008.1"/>
</dbReference>
<dbReference type="InterPro" id="IPR051916">
    <property type="entry name" value="GPI-anchor_lipid_remodeler"/>
</dbReference>
<keyword evidence="2" id="KW-0255">Endonuclease</keyword>
<sequence>MTSWRVATCNIRHGLGPDGRVDLARTAEEVRALGADVVGLQEVDVAFGPRSDHGDQAAELGALLGMRVGFGAALDLPPAREGDPRRRYGIALLTRHEILAQEMRLLPAHPGCAPPTEPRGVLHARLRRRDGAQLEVLVTHLDNASRAHRTSQVQGIVRLAEDVVGPAVLMGDMNAEPFSRELAALPATGWRDAAQHVAAPPSRAAGQLEGTLRAELLRSAAGRAVRALLDVTGLRRGSTGGATHPARFPLRRIDALWVRGGIAVSSLEVGPCGSSDHRPVVATLRVGR</sequence>
<dbReference type="InterPro" id="IPR005135">
    <property type="entry name" value="Endo/exonuclease/phosphatase"/>
</dbReference>
<dbReference type="InterPro" id="IPR036691">
    <property type="entry name" value="Endo/exonu/phosph_ase_sf"/>
</dbReference>
<dbReference type="Pfam" id="PF03372">
    <property type="entry name" value="Exo_endo_phos"/>
    <property type="match status" value="1"/>
</dbReference>
<dbReference type="GO" id="GO:0004519">
    <property type="term" value="F:endonuclease activity"/>
    <property type="evidence" value="ECO:0007669"/>
    <property type="project" value="UniProtKB-KW"/>
</dbReference>
<evidence type="ECO:0000313" key="2">
    <source>
        <dbReference type="EMBL" id="MBP2410836.1"/>
    </source>
</evidence>
<accession>A0ABS4YPV6</accession>
<evidence type="ECO:0000313" key="3">
    <source>
        <dbReference type="Proteomes" id="UP000698222"/>
    </source>
</evidence>
<evidence type="ECO:0000259" key="1">
    <source>
        <dbReference type="Pfam" id="PF03372"/>
    </source>
</evidence>
<dbReference type="SUPFAM" id="SSF56219">
    <property type="entry name" value="DNase I-like"/>
    <property type="match status" value="1"/>
</dbReference>
<proteinExistence type="predicted"/>
<dbReference type="PANTHER" id="PTHR14859">
    <property type="entry name" value="CALCOFLUOR WHITE HYPERSENSITIVE PROTEIN PRECURSOR"/>
    <property type="match status" value="1"/>
</dbReference>
<protein>
    <submittedName>
        <fullName evidence="2">Endonuclease/exonuclease/phosphatase family metal-dependent hydrolase</fullName>
    </submittedName>
</protein>
<dbReference type="Proteomes" id="UP000698222">
    <property type="component" value="Unassembled WGS sequence"/>
</dbReference>